<feature type="compositionally biased region" description="Polar residues" evidence="1">
    <location>
        <begin position="90"/>
        <end position="102"/>
    </location>
</feature>
<accession>A0ABN9KW36</accession>
<organism evidence="2 3">
    <name type="scientific">Ranitomeya imitator</name>
    <name type="common">mimic poison frog</name>
    <dbReference type="NCBI Taxonomy" id="111125"/>
    <lineage>
        <taxon>Eukaryota</taxon>
        <taxon>Metazoa</taxon>
        <taxon>Chordata</taxon>
        <taxon>Craniata</taxon>
        <taxon>Vertebrata</taxon>
        <taxon>Euteleostomi</taxon>
        <taxon>Amphibia</taxon>
        <taxon>Batrachia</taxon>
        <taxon>Anura</taxon>
        <taxon>Neobatrachia</taxon>
        <taxon>Hyloidea</taxon>
        <taxon>Dendrobatidae</taxon>
        <taxon>Dendrobatinae</taxon>
        <taxon>Ranitomeya</taxon>
    </lineage>
</organism>
<feature type="region of interest" description="Disordered" evidence="1">
    <location>
        <begin position="172"/>
        <end position="211"/>
    </location>
</feature>
<dbReference type="EMBL" id="CAUEEQ010001958">
    <property type="protein sequence ID" value="CAJ0921346.1"/>
    <property type="molecule type" value="Genomic_DNA"/>
</dbReference>
<comment type="caution">
    <text evidence="2">The sequence shown here is derived from an EMBL/GenBank/DDBJ whole genome shotgun (WGS) entry which is preliminary data.</text>
</comment>
<evidence type="ECO:0000256" key="1">
    <source>
        <dbReference type="SAM" id="MobiDB-lite"/>
    </source>
</evidence>
<sequence length="290" mass="31130">MEGRDFHVGVQAYSSREDHNESTNDNKSEPSDEEFYDFGQVHSALESEERGANILSPDVSEPADHVLASKNGADTPNPKDEEVEADLLGLNTTPAATDNNAVPSQIMNSSSNAALLDDLFSDNPFSTDCRTENLLGSGEDFFFSGPTETSAETGSSFDTTFSASDPFDPFAATVSENKSGDPDLFEGLVSPHSASTPNVYPSTRTPPPASSMDFLNLASRTDCERRPAVKQSTAVTSPLCFMAGAHSQCGKLKARDVTDTGIEHIAGSASHTPIQRCQRVIQRRNKVLAF</sequence>
<protein>
    <submittedName>
        <fullName evidence="2">Uncharacterized protein</fullName>
    </submittedName>
</protein>
<evidence type="ECO:0000313" key="2">
    <source>
        <dbReference type="EMBL" id="CAJ0921346.1"/>
    </source>
</evidence>
<feature type="region of interest" description="Disordered" evidence="1">
    <location>
        <begin position="1"/>
        <end position="102"/>
    </location>
</feature>
<reference evidence="2" key="1">
    <citation type="submission" date="2023-07" db="EMBL/GenBank/DDBJ databases">
        <authorList>
            <person name="Stuckert A."/>
        </authorList>
    </citation>
    <scope>NUCLEOTIDE SEQUENCE</scope>
</reference>
<proteinExistence type="predicted"/>
<feature type="compositionally biased region" description="Polar residues" evidence="1">
    <location>
        <begin position="192"/>
        <end position="203"/>
    </location>
</feature>
<keyword evidence="3" id="KW-1185">Reference proteome</keyword>
<evidence type="ECO:0000313" key="3">
    <source>
        <dbReference type="Proteomes" id="UP001176940"/>
    </source>
</evidence>
<name>A0ABN9KW36_9NEOB</name>
<feature type="compositionally biased region" description="Basic and acidic residues" evidence="1">
    <location>
        <begin position="15"/>
        <end position="30"/>
    </location>
</feature>
<gene>
    <name evidence="2" type="ORF">RIMI_LOCUS1496317</name>
</gene>
<dbReference type="Proteomes" id="UP001176940">
    <property type="component" value="Unassembled WGS sequence"/>
</dbReference>